<dbReference type="PANTHER" id="PTHR12547:SF18">
    <property type="entry name" value="PROTEIN TIS11"/>
    <property type="match status" value="1"/>
</dbReference>
<organism evidence="9">
    <name type="scientific">Taenia asiatica</name>
    <name type="common">Asian tapeworm</name>
    <dbReference type="NCBI Taxonomy" id="60517"/>
    <lineage>
        <taxon>Eukaryota</taxon>
        <taxon>Metazoa</taxon>
        <taxon>Spiralia</taxon>
        <taxon>Lophotrochozoa</taxon>
        <taxon>Platyhelminthes</taxon>
        <taxon>Cestoda</taxon>
        <taxon>Eucestoda</taxon>
        <taxon>Cyclophyllidea</taxon>
        <taxon>Taeniidae</taxon>
        <taxon>Taenia</taxon>
    </lineage>
</organism>
<dbReference type="GO" id="GO:0008270">
    <property type="term" value="F:zinc ion binding"/>
    <property type="evidence" value="ECO:0007669"/>
    <property type="project" value="UniProtKB-KW"/>
</dbReference>
<evidence type="ECO:0000256" key="2">
    <source>
        <dbReference type="ARBA" id="ARBA00022737"/>
    </source>
</evidence>
<dbReference type="GO" id="GO:0003729">
    <property type="term" value="F:mRNA binding"/>
    <property type="evidence" value="ECO:0007669"/>
    <property type="project" value="InterPro"/>
</dbReference>
<feature type="zinc finger region" description="C3H1-type" evidence="5">
    <location>
        <begin position="51"/>
        <end position="79"/>
    </location>
</feature>
<dbReference type="STRING" id="60517.A0A0R3W1V4"/>
<keyword evidence="8" id="KW-1185">Reference proteome</keyword>
<dbReference type="AlphaFoldDB" id="A0A0R3W1V4"/>
<keyword evidence="3 5" id="KW-0863">Zinc-finger</keyword>
<evidence type="ECO:0000259" key="6">
    <source>
        <dbReference type="PROSITE" id="PS50103"/>
    </source>
</evidence>
<feature type="domain" description="C3H1-type" evidence="6">
    <location>
        <begin position="13"/>
        <end position="41"/>
    </location>
</feature>
<name>A0A0R3W1V4_TAEAS</name>
<evidence type="ECO:0000313" key="9">
    <source>
        <dbReference type="WBParaSite" id="TASK_0000374201-mRNA-1"/>
    </source>
</evidence>
<dbReference type="SMART" id="SM00356">
    <property type="entry name" value="ZnF_C3H1"/>
    <property type="match status" value="2"/>
</dbReference>
<dbReference type="FunFam" id="4.10.1000.10:FF:000001">
    <property type="entry name" value="zinc finger CCCH domain-containing protein 15-like"/>
    <property type="match status" value="1"/>
</dbReference>
<dbReference type="Gene3D" id="4.10.1000.10">
    <property type="entry name" value="Zinc finger, CCCH-type"/>
    <property type="match status" value="2"/>
</dbReference>
<keyword evidence="4 5" id="KW-0862">Zinc</keyword>
<evidence type="ECO:0000256" key="5">
    <source>
        <dbReference type="PROSITE-ProRule" id="PRU00723"/>
    </source>
</evidence>
<dbReference type="Proteomes" id="UP000282613">
    <property type="component" value="Unassembled WGS sequence"/>
</dbReference>
<feature type="zinc finger region" description="C3H1-type" evidence="5">
    <location>
        <begin position="13"/>
        <end position="41"/>
    </location>
</feature>
<proteinExistence type="predicted"/>
<reference evidence="9" key="1">
    <citation type="submission" date="2017-02" db="UniProtKB">
        <authorList>
            <consortium name="WormBaseParasite"/>
        </authorList>
    </citation>
    <scope>IDENTIFICATION</scope>
</reference>
<feature type="domain" description="C3H1-type" evidence="6">
    <location>
        <begin position="51"/>
        <end position="79"/>
    </location>
</feature>
<dbReference type="PROSITE" id="PS50103">
    <property type="entry name" value="ZF_C3H1"/>
    <property type="match status" value="2"/>
</dbReference>
<accession>A0A0R3W1V4</accession>
<dbReference type="Pfam" id="PF00642">
    <property type="entry name" value="zf-CCCH"/>
    <property type="match status" value="2"/>
</dbReference>
<dbReference type="PANTHER" id="PTHR12547">
    <property type="entry name" value="CCCH ZINC FINGER/TIS11-RELATED"/>
    <property type="match status" value="1"/>
</dbReference>
<dbReference type="EMBL" id="UYRS01018310">
    <property type="protein sequence ID" value="VDK32273.1"/>
    <property type="molecule type" value="Genomic_DNA"/>
</dbReference>
<dbReference type="SUPFAM" id="SSF90229">
    <property type="entry name" value="CCCH zinc finger"/>
    <property type="match status" value="2"/>
</dbReference>
<keyword evidence="1 5" id="KW-0479">Metal-binding</keyword>
<dbReference type="OrthoDB" id="410307at2759"/>
<protein>
    <submittedName>
        <fullName evidence="9">Zinc finger protein</fullName>
    </submittedName>
</protein>
<dbReference type="InterPro" id="IPR036855">
    <property type="entry name" value="Znf_CCCH_sf"/>
</dbReference>
<gene>
    <name evidence="7" type="ORF">TASK_LOCUS3743</name>
</gene>
<sequence>MAAFVDVALRNIRYKTELCKHYKRRGYCPMGIYCHFAHGIDELRYISSHPKYRTEQCIYFERERRCPYGSQCAFTHFGNIYCCNNFLIKYILTINDWSHEVNAFYGQRVTKTNTWNNTSGCS</sequence>
<evidence type="ECO:0000256" key="4">
    <source>
        <dbReference type="ARBA" id="ARBA00022833"/>
    </source>
</evidence>
<dbReference type="WBParaSite" id="TASK_0000374201-mRNA-1">
    <property type="protein sequence ID" value="TASK_0000374201-mRNA-1"/>
    <property type="gene ID" value="TASK_0000374201"/>
</dbReference>
<reference evidence="7 8" key="2">
    <citation type="submission" date="2018-11" db="EMBL/GenBank/DDBJ databases">
        <authorList>
            <consortium name="Pathogen Informatics"/>
        </authorList>
    </citation>
    <scope>NUCLEOTIDE SEQUENCE [LARGE SCALE GENOMIC DNA]</scope>
</reference>
<dbReference type="InterPro" id="IPR000571">
    <property type="entry name" value="Znf_CCCH"/>
</dbReference>
<evidence type="ECO:0000313" key="7">
    <source>
        <dbReference type="EMBL" id="VDK32273.1"/>
    </source>
</evidence>
<evidence type="ECO:0000313" key="8">
    <source>
        <dbReference type="Proteomes" id="UP000282613"/>
    </source>
</evidence>
<evidence type="ECO:0000256" key="1">
    <source>
        <dbReference type="ARBA" id="ARBA00022723"/>
    </source>
</evidence>
<evidence type="ECO:0000256" key="3">
    <source>
        <dbReference type="ARBA" id="ARBA00022771"/>
    </source>
</evidence>
<keyword evidence="2" id="KW-0677">Repeat</keyword>
<dbReference type="InterPro" id="IPR045877">
    <property type="entry name" value="ZFP36-like"/>
</dbReference>